<reference evidence="8" key="1">
    <citation type="submission" date="2018-02" db="EMBL/GenBank/DDBJ databases">
        <authorList>
            <person name="Clavel T."/>
            <person name="Strowig T."/>
        </authorList>
    </citation>
    <scope>NUCLEOTIDE SEQUENCE [LARGE SCALE GENOMIC DNA]</scope>
    <source>
        <strain evidence="8">DSM 103720</strain>
    </source>
</reference>
<evidence type="ECO:0000259" key="6">
    <source>
        <dbReference type="Pfam" id="PF04932"/>
    </source>
</evidence>
<dbReference type="EMBL" id="PUEC01000043">
    <property type="protein sequence ID" value="PWB00406.1"/>
    <property type="molecule type" value="Genomic_DNA"/>
</dbReference>
<keyword evidence="2 5" id="KW-0812">Transmembrane</keyword>
<feature type="transmembrane region" description="Helical" evidence="5">
    <location>
        <begin position="120"/>
        <end position="138"/>
    </location>
</feature>
<dbReference type="AlphaFoldDB" id="A0A2V1IHZ7"/>
<feature type="transmembrane region" description="Helical" evidence="5">
    <location>
        <begin position="158"/>
        <end position="182"/>
    </location>
</feature>
<dbReference type="GO" id="GO:0016020">
    <property type="term" value="C:membrane"/>
    <property type="evidence" value="ECO:0007669"/>
    <property type="project" value="UniProtKB-SubCell"/>
</dbReference>
<evidence type="ECO:0000313" key="8">
    <source>
        <dbReference type="Proteomes" id="UP000244905"/>
    </source>
</evidence>
<feature type="transmembrane region" description="Helical" evidence="5">
    <location>
        <begin position="322"/>
        <end position="342"/>
    </location>
</feature>
<name>A0A2V1IHZ7_9BACT</name>
<feature type="transmembrane region" description="Helical" evidence="5">
    <location>
        <begin position="191"/>
        <end position="214"/>
    </location>
</feature>
<dbReference type="PANTHER" id="PTHR37422:SF13">
    <property type="entry name" value="LIPOPOLYSACCHARIDE BIOSYNTHESIS PROTEIN PA4999-RELATED"/>
    <property type="match status" value="1"/>
</dbReference>
<sequence>MIFPITNWAVPIYEYLKGINKIVLLFICAELTKIVGFLPPISSTIIYGIIIIYAIHCLLHTKNYESIYLGLLLYIPLQILITSPNVMFSPWQRYILFAIIIITCSGMCQSEILRSERGRIFEIICFSCAIIGVGSFFARFLGINYMQVNGITDLSRAGIFGGLASHSMLLGPTAGVGSLYIVNKALENKSVFLFACSILCLASVLFASSRSAFLSTIAAGFVYLHFKTANLGTFFKYFVAIFILLACSIPLWQGAMNGLIEKQNGNVVAGSTFASREDKWDQRFEEFKSNPICGYGFVSVDPTNKDNSIGAGGQSVEPGSSWLSVLSMTGIIGLIFIGSIYVEALLAVAKNSRNPFLFGVITLLTVNMFTEGYIFFGGSFLSFLFWITIGVCRDQKYLPIENLTNAPNDNY</sequence>
<keyword evidence="4 5" id="KW-0472">Membrane</keyword>
<organism evidence="7 8">
    <name type="scientific">Duncaniella muris</name>
    <dbReference type="NCBI Taxonomy" id="2094150"/>
    <lineage>
        <taxon>Bacteria</taxon>
        <taxon>Pseudomonadati</taxon>
        <taxon>Bacteroidota</taxon>
        <taxon>Bacteroidia</taxon>
        <taxon>Bacteroidales</taxon>
        <taxon>Muribaculaceae</taxon>
        <taxon>Duncaniella</taxon>
    </lineage>
</organism>
<evidence type="ECO:0000256" key="2">
    <source>
        <dbReference type="ARBA" id="ARBA00022692"/>
    </source>
</evidence>
<feature type="transmembrane region" description="Helical" evidence="5">
    <location>
        <begin position="234"/>
        <end position="252"/>
    </location>
</feature>
<protein>
    <recommendedName>
        <fullName evidence="6">O-antigen ligase-related domain-containing protein</fullName>
    </recommendedName>
</protein>
<dbReference type="Pfam" id="PF04932">
    <property type="entry name" value="Wzy_C"/>
    <property type="match status" value="1"/>
</dbReference>
<feature type="transmembrane region" description="Helical" evidence="5">
    <location>
        <begin position="67"/>
        <end position="88"/>
    </location>
</feature>
<keyword evidence="3 5" id="KW-1133">Transmembrane helix</keyword>
<gene>
    <name evidence="7" type="ORF">C5O23_12865</name>
</gene>
<evidence type="ECO:0000256" key="3">
    <source>
        <dbReference type="ARBA" id="ARBA00022989"/>
    </source>
</evidence>
<evidence type="ECO:0000256" key="5">
    <source>
        <dbReference type="SAM" id="Phobius"/>
    </source>
</evidence>
<feature type="domain" description="O-antigen ligase-related" evidence="6">
    <location>
        <begin position="196"/>
        <end position="337"/>
    </location>
</feature>
<accession>A0A2V1IHZ7</accession>
<comment type="caution">
    <text evidence="7">The sequence shown here is derived from an EMBL/GenBank/DDBJ whole genome shotgun (WGS) entry which is preliminary data.</text>
</comment>
<evidence type="ECO:0000313" key="7">
    <source>
        <dbReference type="EMBL" id="PWB00406.1"/>
    </source>
</evidence>
<dbReference type="Proteomes" id="UP000244905">
    <property type="component" value="Unassembled WGS sequence"/>
</dbReference>
<feature type="transmembrane region" description="Helical" evidence="5">
    <location>
        <begin position="34"/>
        <end position="55"/>
    </location>
</feature>
<evidence type="ECO:0000256" key="4">
    <source>
        <dbReference type="ARBA" id="ARBA00023136"/>
    </source>
</evidence>
<evidence type="ECO:0000256" key="1">
    <source>
        <dbReference type="ARBA" id="ARBA00004141"/>
    </source>
</evidence>
<proteinExistence type="predicted"/>
<dbReference type="InterPro" id="IPR051533">
    <property type="entry name" value="WaaL-like"/>
</dbReference>
<comment type="subcellular location">
    <subcellularLocation>
        <location evidence="1">Membrane</location>
        <topology evidence="1">Multi-pass membrane protein</topology>
    </subcellularLocation>
</comment>
<keyword evidence="8" id="KW-1185">Reference proteome</keyword>
<dbReference type="InterPro" id="IPR007016">
    <property type="entry name" value="O-antigen_ligase-rel_domated"/>
</dbReference>
<dbReference type="PANTHER" id="PTHR37422">
    <property type="entry name" value="TEICHURONIC ACID BIOSYNTHESIS PROTEIN TUAE"/>
    <property type="match status" value="1"/>
</dbReference>
<feature type="transmembrane region" description="Helical" evidence="5">
    <location>
        <begin position="94"/>
        <end position="113"/>
    </location>
</feature>